<dbReference type="Pfam" id="PF07537">
    <property type="entry name" value="CamS"/>
    <property type="match status" value="1"/>
</dbReference>
<protein>
    <recommendedName>
        <fullName evidence="3">CamS family sex pheromone protein</fullName>
    </recommendedName>
</protein>
<dbReference type="AlphaFoldDB" id="A0A1S2LNQ3"/>
<dbReference type="CDD" id="cd13441">
    <property type="entry name" value="CamS_repeat_1"/>
    <property type="match status" value="1"/>
</dbReference>
<sequence length="410" mass="47434">MNKIKLCSLLVVSLFLTGCNGILDRQVEEEIIVIEEVEDQDQMIISPNLNTPENYYRTVLQEGDYRQSEARGLVTQAINNRLDIKQLELGLMELASTKFPQSEYYFQEGQYLEGSLINRWLRRYDENRETHVEGLNPPLPEGDYTFLSEETEILSSEERRLRVSHERQLHEEEPAYLSHIMEHNYLRDVGDGSIELGGFVLGISLNSVYSFQIVDERGLTHPFEVNLEDEIILEEGKKIASEVLDRVRQRENLANVPIVIALYQEERRQAIIPGTFVAMTVVEPGRRIERWETVDDAHYFFPSSSATANHRDDATRFDNFKQDIDGFFNNYIGIVGKGRYKNNQLQELTIDINLQSNGKAEIIAMTQYITDRLKHFPENLTVQVYLTSLEGAESIIVRHANEQPFVHIYR</sequence>
<dbReference type="PROSITE" id="PS51257">
    <property type="entry name" value="PROKAR_LIPOPROTEIN"/>
    <property type="match status" value="1"/>
</dbReference>
<name>A0A1S2LNQ3_9BACI</name>
<dbReference type="RefSeq" id="WP_071312847.1">
    <property type="nucleotide sequence ID" value="NZ_MLQQ01000010.1"/>
</dbReference>
<evidence type="ECO:0000313" key="2">
    <source>
        <dbReference type="Proteomes" id="UP000180098"/>
    </source>
</evidence>
<dbReference type="Proteomes" id="UP000180098">
    <property type="component" value="Unassembled WGS sequence"/>
</dbReference>
<dbReference type="PIRSF" id="PIRSF012509">
    <property type="entry name" value="CamS"/>
    <property type="match status" value="1"/>
</dbReference>
<organism evidence="1 2">
    <name type="scientific">Anaerobacillus arseniciselenatis</name>
    <dbReference type="NCBI Taxonomy" id="85682"/>
    <lineage>
        <taxon>Bacteria</taxon>
        <taxon>Bacillati</taxon>
        <taxon>Bacillota</taxon>
        <taxon>Bacilli</taxon>
        <taxon>Bacillales</taxon>
        <taxon>Bacillaceae</taxon>
        <taxon>Anaerobacillus</taxon>
    </lineage>
</organism>
<evidence type="ECO:0000313" key="1">
    <source>
        <dbReference type="EMBL" id="OIJ14152.1"/>
    </source>
</evidence>
<comment type="caution">
    <text evidence="1">The sequence shown here is derived from an EMBL/GenBank/DDBJ whole genome shotgun (WGS) entry which is preliminary data.</text>
</comment>
<keyword evidence="2" id="KW-1185">Reference proteome</keyword>
<dbReference type="EMBL" id="MLQQ01000010">
    <property type="protein sequence ID" value="OIJ14152.1"/>
    <property type="molecule type" value="Genomic_DNA"/>
</dbReference>
<dbReference type="CDD" id="cd13440">
    <property type="entry name" value="CamS_repeat_2"/>
    <property type="match status" value="1"/>
</dbReference>
<reference evidence="1 2" key="1">
    <citation type="submission" date="2016-10" db="EMBL/GenBank/DDBJ databases">
        <title>Draft genome sequences of four alkaliphilic bacteria belonging to the Anaerobacillus genus.</title>
        <authorList>
            <person name="Bassil N.M."/>
            <person name="Lloyd J.R."/>
        </authorList>
    </citation>
    <scope>NUCLEOTIDE SEQUENCE [LARGE SCALE GENOMIC DNA]</scope>
    <source>
        <strain evidence="1 2">DSM 15340</strain>
    </source>
</reference>
<proteinExistence type="predicted"/>
<dbReference type="InterPro" id="IPR011426">
    <property type="entry name" value="CamS"/>
</dbReference>
<dbReference type="Gene3D" id="3.10.570.10">
    <property type="entry name" value="sex pheromone staph- cam373 precursor domain"/>
    <property type="match status" value="1"/>
</dbReference>
<gene>
    <name evidence="1" type="ORF">BKP35_08110</name>
</gene>
<evidence type="ECO:0008006" key="3">
    <source>
        <dbReference type="Google" id="ProtNLM"/>
    </source>
</evidence>
<accession>A0A1S2LNQ3</accession>